<name>A0A940SWA1_9ENTE</name>
<organism evidence="2 3">
    <name type="scientific">Vagococcus allomyrinae</name>
    <dbReference type="NCBI Taxonomy" id="2794353"/>
    <lineage>
        <taxon>Bacteria</taxon>
        <taxon>Bacillati</taxon>
        <taxon>Bacillota</taxon>
        <taxon>Bacilli</taxon>
        <taxon>Lactobacillales</taxon>
        <taxon>Enterococcaceae</taxon>
        <taxon>Vagococcus</taxon>
    </lineage>
</organism>
<dbReference type="Gene3D" id="3.20.20.140">
    <property type="entry name" value="Metal-dependent hydrolases"/>
    <property type="match status" value="1"/>
</dbReference>
<dbReference type="Proteomes" id="UP000674938">
    <property type="component" value="Unassembled WGS sequence"/>
</dbReference>
<dbReference type="Gene3D" id="3.10.310.70">
    <property type="match status" value="1"/>
</dbReference>
<evidence type="ECO:0000259" key="1">
    <source>
        <dbReference type="Pfam" id="PF07969"/>
    </source>
</evidence>
<dbReference type="EMBL" id="JAEEGA010000008">
    <property type="protein sequence ID" value="MBP1041876.1"/>
    <property type="molecule type" value="Genomic_DNA"/>
</dbReference>
<keyword evidence="3" id="KW-1185">Reference proteome</keyword>
<dbReference type="AlphaFoldDB" id="A0A940SWA1"/>
<accession>A0A940SWA1</accession>
<gene>
    <name evidence="2" type="ORF">I6N95_12725</name>
</gene>
<dbReference type="Gene3D" id="2.30.40.10">
    <property type="entry name" value="Urease, subunit C, domain 1"/>
    <property type="match status" value="1"/>
</dbReference>
<dbReference type="GO" id="GO:0016810">
    <property type="term" value="F:hydrolase activity, acting on carbon-nitrogen (but not peptide) bonds"/>
    <property type="evidence" value="ECO:0007669"/>
    <property type="project" value="InterPro"/>
</dbReference>
<feature type="domain" description="Amidohydrolase 3" evidence="1">
    <location>
        <begin position="52"/>
        <end position="530"/>
    </location>
</feature>
<sequence>MLILKSHHIFDSLAGTTFSGYLKVEGERITAILSERAAQLAIANGAKLLDYSQQMIVPGFIDAHTHFFLSALIHQKKIWPLVTASENDYAEEASRFSAYRGWTVAIGWYSSDWEVDQLPTKATLDHYFDKRPCAMVSGDAHTLWLNSAAMDKLAIGPATIPTDIGGEAVVENGQLTGVFFEALAIYYLGQILADYRHDSVQDYRSYMSYLNQFGITSCTDIALTGDSGDDLIYPEIYQQLQVKARPTMRVSLYPAMREDTRRILAMKETLTGNFVTLGGVKQFFDGVTSTRTALMMADYPDPNFPGEIGQSLIPIERLRDYILEANRLDLPMRIHVVGDRATHLALDYYAESYQRHPLSEGKYNTLEHLECVYPTDFSRLGQPQLVLSVQPSHVLVGYESLVAEVGPERLPYMFAFKSFIENHAILGFGTDTPVVLDVTPLESIYYAVFRKGMDGLPVEGVNYQEALTIPQALTAHTLGAAKAMSRTDIGQLGVGKLADFVILDHNILDDGPDALEKTRIIATYVGGQKVT</sequence>
<dbReference type="InterPro" id="IPR011059">
    <property type="entry name" value="Metal-dep_hydrolase_composite"/>
</dbReference>
<dbReference type="PANTHER" id="PTHR22642:SF2">
    <property type="entry name" value="PROTEIN LONG AFTER FAR-RED 3"/>
    <property type="match status" value="1"/>
</dbReference>
<dbReference type="SUPFAM" id="SSF51338">
    <property type="entry name" value="Composite domain of metallo-dependent hydrolases"/>
    <property type="match status" value="1"/>
</dbReference>
<comment type="caution">
    <text evidence="2">The sequence shown here is derived from an EMBL/GenBank/DDBJ whole genome shotgun (WGS) entry which is preliminary data.</text>
</comment>
<proteinExistence type="predicted"/>
<reference evidence="2" key="1">
    <citation type="submission" date="2020-12" db="EMBL/GenBank/DDBJ databases">
        <title>Vagococcus allomyrinae sp. nov. and Enterococcus lavae sp. nov., isolated from the larvae of Allomyrina dichotoma.</title>
        <authorList>
            <person name="Lee S.D."/>
        </authorList>
    </citation>
    <scope>NUCLEOTIDE SEQUENCE</scope>
    <source>
        <strain evidence="2">BWB3-3</strain>
    </source>
</reference>
<evidence type="ECO:0000313" key="3">
    <source>
        <dbReference type="Proteomes" id="UP000674938"/>
    </source>
</evidence>
<protein>
    <submittedName>
        <fullName evidence="2">Amidohydrolase family protein</fullName>
    </submittedName>
</protein>
<dbReference type="RefSeq" id="WP_209528528.1">
    <property type="nucleotide sequence ID" value="NZ_JAEEGA010000008.1"/>
</dbReference>
<dbReference type="InterPro" id="IPR013108">
    <property type="entry name" value="Amidohydro_3"/>
</dbReference>
<dbReference type="InterPro" id="IPR032466">
    <property type="entry name" value="Metal_Hydrolase"/>
</dbReference>
<dbReference type="PANTHER" id="PTHR22642">
    <property type="entry name" value="IMIDAZOLONEPROPIONASE"/>
    <property type="match status" value="1"/>
</dbReference>
<dbReference type="SUPFAM" id="SSF51556">
    <property type="entry name" value="Metallo-dependent hydrolases"/>
    <property type="match status" value="1"/>
</dbReference>
<dbReference type="Pfam" id="PF07969">
    <property type="entry name" value="Amidohydro_3"/>
    <property type="match status" value="1"/>
</dbReference>
<evidence type="ECO:0000313" key="2">
    <source>
        <dbReference type="EMBL" id="MBP1041876.1"/>
    </source>
</evidence>